<dbReference type="GO" id="GO:0009341">
    <property type="term" value="C:beta-galactosidase complex"/>
    <property type="evidence" value="ECO:0007669"/>
    <property type="project" value="InterPro"/>
</dbReference>
<comment type="similarity">
    <text evidence="1">Belongs to the glycosyl hydrolase 2 family.</text>
</comment>
<keyword evidence="3" id="KW-1133">Transmembrane helix</keyword>
<dbReference type="PANTHER" id="PTHR46323">
    <property type="entry name" value="BETA-GALACTOSIDASE"/>
    <property type="match status" value="1"/>
</dbReference>
<feature type="compositionally biased region" description="Gly residues" evidence="2">
    <location>
        <begin position="709"/>
        <end position="719"/>
    </location>
</feature>
<feature type="transmembrane region" description="Helical" evidence="3">
    <location>
        <begin position="417"/>
        <end position="439"/>
    </location>
</feature>
<evidence type="ECO:0000313" key="5">
    <source>
        <dbReference type="EMBL" id="KAK0751868.1"/>
    </source>
</evidence>
<dbReference type="SUPFAM" id="SSF74650">
    <property type="entry name" value="Galactose mutarotase-like"/>
    <property type="match status" value="1"/>
</dbReference>
<feature type="region of interest" description="Disordered" evidence="2">
    <location>
        <begin position="708"/>
        <end position="727"/>
    </location>
</feature>
<dbReference type="InterPro" id="IPR011013">
    <property type="entry name" value="Gal_mutarotase_sf_dom"/>
</dbReference>
<dbReference type="InterPro" id="IPR008979">
    <property type="entry name" value="Galactose-bd-like_sf"/>
</dbReference>
<proteinExistence type="inferred from homology"/>
<dbReference type="AlphaFoldDB" id="A0AA40F630"/>
<feature type="transmembrane region" description="Helical" evidence="3">
    <location>
        <begin position="570"/>
        <end position="588"/>
    </location>
</feature>
<dbReference type="Pfam" id="PF02837">
    <property type="entry name" value="Glyco_hydro_2_N"/>
    <property type="match status" value="1"/>
</dbReference>
<organism evidence="5 6">
    <name type="scientific">Schizothecium vesticola</name>
    <dbReference type="NCBI Taxonomy" id="314040"/>
    <lineage>
        <taxon>Eukaryota</taxon>
        <taxon>Fungi</taxon>
        <taxon>Dikarya</taxon>
        <taxon>Ascomycota</taxon>
        <taxon>Pezizomycotina</taxon>
        <taxon>Sordariomycetes</taxon>
        <taxon>Sordariomycetidae</taxon>
        <taxon>Sordariales</taxon>
        <taxon>Schizotheciaceae</taxon>
        <taxon>Schizothecium</taxon>
    </lineage>
</organism>
<dbReference type="InterPro" id="IPR006104">
    <property type="entry name" value="Glyco_hydro_2_N"/>
</dbReference>
<dbReference type="PANTHER" id="PTHR46323:SF1">
    <property type="entry name" value="LACTASE"/>
    <property type="match status" value="1"/>
</dbReference>
<dbReference type="InterPro" id="IPR050347">
    <property type="entry name" value="Bact_Beta-galactosidase"/>
</dbReference>
<dbReference type="EMBL" id="JAUKUD010000002">
    <property type="protein sequence ID" value="KAK0751868.1"/>
    <property type="molecule type" value="Genomic_DNA"/>
</dbReference>
<evidence type="ECO:0000256" key="1">
    <source>
        <dbReference type="ARBA" id="ARBA00007401"/>
    </source>
</evidence>
<accession>A0AA40F630</accession>
<comment type="caution">
    <text evidence="5">The sequence shown here is derived from an EMBL/GenBank/DDBJ whole genome shotgun (WGS) entry which is preliminary data.</text>
</comment>
<dbReference type="InterPro" id="IPR004199">
    <property type="entry name" value="B-gal_small/dom_5"/>
</dbReference>
<dbReference type="Gene3D" id="2.60.120.260">
    <property type="entry name" value="Galactose-binding domain-like"/>
    <property type="match status" value="1"/>
</dbReference>
<feature type="domain" description="Beta galactosidase small chain/" evidence="4">
    <location>
        <begin position="120"/>
        <end position="338"/>
    </location>
</feature>
<dbReference type="GO" id="GO:0030246">
    <property type="term" value="F:carbohydrate binding"/>
    <property type="evidence" value="ECO:0007669"/>
    <property type="project" value="InterPro"/>
</dbReference>
<name>A0AA40F630_9PEZI</name>
<sequence>MKSFFFLPEARHKTVGLCSSLRRRLLEDQTTATKPSFAATGTLPPPSYHIPDTSLLLNGQWHFHCASTPAKAPDNKPACQLFPEEWKTIQVPGHWQLQGHGNPHYTNSENPTGTYRRTIRVPSSWGSKSQLRLRFDDVGSAYHVRVSNTLVGYARGSRDPAEFDITALVQDRNAFFQLSVTVYQWSVPKGPKEGIPTNVPRVGLNLRLPRTLKCAYPDKRSAQRTGVWSFDCISELQTSYETPQENGNRMGSCWVKVFEPQGSGLRATAGGNNRTQEFNWAATRHGAKALEDAKHPCDFIEEDATILIEARCASCRRRNGDLWARLQKEVVRVGVCGRDPGPKNHANNHSRVVLTDALSELSFNLYSSIPPKMSYDYYKDFPPRGPYSLIVSIASHLGTPHAIILTAQERFELVSSLYGPGNLVCWFLLLLSVLVTWTLHPRAAHRDTITHDLLAVLTLPLVAAAHLLHQLYAHAHAHPRRRDLFTASDRDSVRSVAAIEAPLAVCEAFVACASLLYCVAAWRGHSRRVALVLAVGALCFAAEVPLWMYALEYGPRGSSLVRPYVVQADVPFGMLTVWYGLMLGVYLVEMAWGVAARGREAGGGVVGAVGRVLWPGRVSRWMAAVSGVAVAGGSVWIKYGGMYPAEWRFHAFRFVPKGVARMGDLDQVVAMLGGLVTLGFSGWDAYRSRRTVGQRDEEVEGIVLRVLGDQGGDGEGGWGEPERPRGP</sequence>
<feature type="transmembrane region" description="Helical" evidence="3">
    <location>
        <begin position="621"/>
        <end position="639"/>
    </location>
</feature>
<evidence type="ECO:0000259" key="4">
    <source>
        <dbReference type="SMART" id="SM01038"/>
    </source>
</evidence>
<keyword evidence="6" id="KW-1185">Reference proteome</keyword>
<evidence type="ECO:0000256" key="2">
    <source>
        <dbReference type="SAM" id="MobiDB-lite"/>
    </source>
</evidence>
<dbReference type="Proteomes" id="UP001172155">
    <property type="component" value="Unassembled WGS sequence"/>
</dbReference>
<dbReference type="SUPFAM" id="SSF49785">
    <property type="entry name" value="Galactose-binding domain-like"/>
    <property type="match status" value="1"/>
</dbReference>
<feature type="transmembrane region" description="Helical" evidence="3">
    <location>
        <begin position="501"/>
        <end position="522"/>
    </location>
</feature>
<dbReference type="GO" id="GO:0005990">
    <property type="term" value="P:lactose catabolic process"/>
    <property type="evidence" value="ECO:0007669"/>
    <property type="project" value="TreeGrafter"/>
</dbReference>
<feature type="transmembrane region" description="Helical" evidence="3">
    <location>
        <begin position="668"/>
        <end position="686"/>
    </location>
</feature>
<evidence type="ECO:0000313" key="6">
    <source>
        <dbReference type="Proteomes" id="UP001172155"/>
    </source>
</evidence>
<keyword evidence="3" id="KW-0812">Transmembrane</keyword>
<gene>
    <name evidence="5" type="ORF">B0T18DRAFT_387930</name>
</gene>
<reference evidence="5" key="1">
    <citation type="submission" date="2023-06" db="EMBL/GenBank/DDBJ databases">
        <title>Genome-scale phylogeny and comparative genomics of the fungal order Sordariales.</title>
        <authorList>
            <consortium name="Lawrence Berkeley National Laboratory"/>
            <person name="Hensen N."/>
            <person name="Bonometti L."/>
            <person name="Westerberg I."/>
            <person name="Brannstrom I.O."/>
            <person name="Guillou S."/>
            <person name="Cros-Aarteil S."/>
            <person name="Calhoun S."/>
            <person name="Haridas S."/>
            <person name="Kuo A."/>
            <person name="Mondo S."/>
            <person name="Pangilinan J."/>
            <person name="Riley R."/>
            <person name="LaButti K."/>
            <person name="Andreopoulos B."/>
            <person name="Lipzen A."/>
            <person name="Chen C."/>
            <person name="Yanf M."/>
            <person name="Daum C."/>
            <person name="Ng V."/>
            <person name="Clum A."/>
            <person name="Steindorff A."/>
            <person name="Ohm R."/>
            <person name="Martin F."/>
            <person name="Silar P."/>
            <person name="Natvig D."/>
            <person name="Lalanne C."/>
            <person name="Gautier V."/>
            <person name="Ament-velasquez S.L."/>
            <person name="Kruys A."/>
            <person name="Hutchinson M.I."/>
            <person name="Powell A.J."/>
            <person name="Barry K."/>
            <person name="Miller A.N."/>
            <person name="Grigoriev I.V."/>
            <person name="Debuchy R."/>
            <person name="Gladieux P."/>
            <person name="Thoren M.H."/>
            <person name="Johannesson H."/>
        </authorList>
    </citation>
    <scope>NUCLEOTIDE SEQUENCE</scope>
    <source>
        <strain evidence="5">SMH3187-1</strain>
    </source>
</reference>
<dbReference type="SMART" id="SM01038">
    <property type="entry name" value="Bgal_small_N"/>
    <property type="match status" value="1"/>
</dbReference>
<feature type="transmembrane region" description="Helical" evidence="3">
    <location>
        <begin position="451"/>
        <end position="472"/>
    </location>
</feature>
<dbReference type="GO" id="GO:0004565">
    <property type="term" value="F:beta-galactosidase activity"/>
    <property type="evidence" value="ECO:0007669"/>
    <property type="project" value="InterPro"/>
</dbReference>
<evidence type="ECO:0000256" key="3">
    <source>
        <dbReference type="SAM" id="Phobius"/>
    </source>
</evidence>
<protein>
    <recommendedName>
        <fullName evidence="4">Beta galactosidase small chain/ domain-containing protein</fullName>
    </recommendedName>
</protein>
<dbReference type="Pfam" id="PF02929">
    <property type="entry name" value="Bgal_small_N"/>
    <property type="match status" value="1"/>
</dbReference>
<keyword evidence="3" id="KW-0472">Membrane</keyword>
<feature type="transmembrane region" description="Helical" evidence="3">
    <location>
        <begin position="529"/>
        <end position="550"/>
    </location>
</feature>